<dbReference type="EMBL" id="JBEPML010000002">
    <property type="protein sequence ID" value="MET3790706.1"/>
    <property type="molecule type" value="Genomic_DNA"/>
</dbReference>
<name>A0ABV2MV88_9HYPH</name>
<dbReference type="RefSeq" id="WP_354192896.1">
    <property type="nucleotide sequence ID" value="NZ_JBEPML010000002.1"/>
</dbReference>
<sequence>MQINEKALKPCPFCGTAMMLRGALWPSEGDRDAVIHAEPTDCPLPHFSNDTFDGSIVEVWNRRAEAVTPPDVAGLIDVLVECAEMVEDGRQDGLTQFWHDETAKLTAKTCLEAATALRLSAGGGWRSMDSAPELDRVIVAGWQKPTRSCAGYWWMHEDVIINGRPDERPDALLWHPFPARPTGLPASPTAPEAVR</sequence>
<reference evidence="1 2" key="1">
    <citation type="submission" date="2024-06" db="EMBL/GenBank/DDBJ databases">
        <title>Genomic Encyclopedia of Type Strains, Phase IV (KMG-IV): sequencing the most valuable type-strain genomes for metagenomic binning, comparative biology and taxonomic classification.</title>
        <authorList>
            <person name="Goeker M."/>
        </authorList>
    </citation>
    <scope>NUCLEOTIDE SEQUENCE [LARGE SCALE GENOMIC DNA]</scope>
    <source>
        <strain evidence="1 2">DSM 27865</strain>
    </source>
</reference>
<comment type="caution">
    <text evidence="1">The sequence shown here is derived from an EMBL/GenBank/DDBJ whole genome shotgun (WGS) entry which is preliminary data.</text>
</comment>
<evidence type="ECO:0000313" key="2">
    <source>
        <dbReference type="Proteomes" id="UP001549076"/>
    </source>
</evidence>
<dbReference type="Proteomes" id="UP001549076">
    <property type="component" value="Unassembled WGS sequence"/>
</dbReference>
<organism evidence="1 2">
    <name type="scientific">Aquamicrobium terrae</name>
    <dbReference type="NCBI Taxonomy" id="1324945"/>
    <lineage>
        <taxon>Bacteria</taxon>
        <taxon>Pseudomonadati</taxon>
        <taxon>Pseudomonadota</taxon>
        <taxon>Alphaproteobacteria</taxon>
        <taxon>Hyphomicrobiales</taxon>
        <taxon>Phyllobacteriaceae</taxon>
        <taxon>Aquamicrobium</taxon>
    </lineage>
</organism>
<keyword evidence="2" id="KW-1185">Reference proteome</keyword>
<accession>A0ABV2MV88</accession>
<evidence type="ECO:0000313" key="1">
    <source>
        <dbReference type="EMBL" id="MET3790706.1"/>
    </source>
</evidence>
<gene>
    <name evidence="1" type="ORF">ABID37_000897</name>
</gene>
<evidence type="ECO:0008006" key="3">
    <source>
        <dbReference type="Google" id="ProtNLM"/>
    </source>
</evidence>
<proteinExistence type="predicted"/>
<protein>
    <recommendedName>
        <fullName evidence="3">DUF551 domain-containing protein</fullName>
    </recommendedName>
</protein>